<organism evidence="2 3">
    <name type="scientific">Pedobacter alpinus</name>
    <dbReference type="NCBI Taxonomy" id="1590643"/>
    <lineage>
        <taxon>Bacteria</taxon>
        <taxon>Pseudomonadati</taxon>
        <taxon>Bacteroidota</taxon>
        <taxon>Sphingobacteriia</taxon>
        <taxon>Sphingobacteriales</taxon>
        <taxon>Sphingobacteriaceae</taxon>
        <taxon>Pedobacter</taxon>
    </lineage>
</organism>
<evidence type="ECO:0000259" key="1">
    <source>
        <dbReference type="Pfam" id="PF03781"/>
    </source>
</evidence>
<evidence type="ECO:0000313" key="2">
    <source>
        <dbReference type="EMBL" id="MFD2730624.1"/>
    </source>
</evidence>
<dbReference type="Pfam" id="PF03781">
    <property type="entry name" value="FGE-sulfatase"/>
    <property type="match status" value="1"/>
</dbReference>
<dbReference type="SUPFAM" id="SSF56436">
    <property type="entry name" value="C-type lectin-like"/>
    <property type="match status" value="1"/>
</dbReference>
<proteinExistence type="predicted"/>
<dbReference type="PROSITE" id="PS51257">
    <property type="entry name" value="PROKAR_LIPOPROTEIN"/>
    <property type="match status" value="1"/>
</dbReference>
<dbReference type="InterPro" id="IPR005532">
    <property type="entry name" value="SUMF_dom"/>
</dbReference>
<accession>A0ABW5TNI7</accession>
<dbReference type="PANTHER" id="PTHR23150:SF19">
    <property type="entry name" value="FORMYLGLYCINE-GENERATING ENZYME"/>
    <property type="match status" value="1"/>
</dbReference>
<dbReference type="PANTHER" id="PTHR23150">
    <property type="entry name" value="SULFATASE MODIFYING FACTOR 1, 2"/>
    <property type="match status" value="1"/>
</dbReference>
<dbReference type="Proteomes" id="UP001597546">
    <property type="component" value="Unassembled WGS sequence"/>
</dbReference>
<reference evidence="3" key="1">
    <citation type="journal article" date="2019" name="Int. J. Syst. Evol. Microbiol.">
        <title>The Global Catalogue of Microorganisms (GCM) 10K type strain sequencing project: providing services to taxonomists for standard genome sequencing and annotation.</title>
        <authorList>
            <consortium name="The Broad Institute Genomics Platform"/>
            <consortium name="The Broad Institute Genome Sequencing Center for Infectious Disease"/>
            <person name="Wu L."/>
            <person name="Ma J."/>
        </authorList>
    </citation>
    <scope>NUCLEOTIDE SEQUENCE [LARGE SCALE GENOMIC DNA]</scope>
    <source>
        <strain evidence="3">KCTC 42456</strain>
    </source>
</reference>
<dbReference type="InterPro" id="IPR016187">
    <property type="entry name" value="CTDL_fold"/>
</dbReference>
<dbReference type="EMBL" id="JBHULV010000008">
    <property type="protein sequence ID" value="MFD2730624.1"/>
    <property type="molecule type" value="Genomic_DNA"/>
</dbReference>
<dbReference type="InterPro" id="IPR042095">
    <property type="entry name" value="SUMF_sf"/>
</dbReference>
<feature type="domain" description="Sulfatase-modifying factor enzyme-like" evidence="1">
    <location>
        <begin position="43"/>
        <end position="437"/>
    </location>
</feature>
<keyword evidence="3" id="KW-1185">Reference proteome</keyword>
<sequence length="454" mass="51498">MKNLFISIMILITLALFSCGRGDGRGELIGVSSKTVKQELPYGMVYIPAGTFVMGQVDQDVTISQFPQNKQVTISAFYMDETEISNSEYKQFVNWVRDSIAIKQFKVVPETDKKYFITPKLKGAPGTTPQKYINWSNVNGKKGLWSDKKLIAKLEKDMYYDGSAKFFNKKELKVEQLKYDYAWIDYKKAANYRALRDPNLTKGAAPTVERDEFIVKEETYIYPDTLVWISDFTYAQNDPMAKGYFSHPSFANYPVVGVTWEQAKAFTVWRSRLNESYKNSKNLPARLDYDLPTEAEFEYAARGGRIATSYPWGGPYIRNAKGCLLANFKPGRGNYIDDGGAFTVYVKSYFPNDFGLYNMAGNVAEWTSSIYSDAATAYVSTMNPSFNKAVKKGDPDYNKKRVVKGGSWKDIGYFLQNSAKSYEYPDSARSSIGFRCVTPFLGRDIKDKPGKMKP</sequence>
<name>A0ABW5TNI7_9SPHI</name>
<comment type="caution">
    <text evidence="2">The sequence shown here is derived from an EMBL/GenBank/DDBJ whole genome shotgun (WGS) entry which is preliminary data.</text>
</comment>
<evidence type="ECO:0000313" key="3">
    <source>
        <dbReference type="Proteomes" id="UP001597546"/>
    </source>
</evidence>
<gene>
    <name evidence="2" type="ORF">ACFSSE_02815</name>
</gene>
<dbReference type="InterPro" id="IPR051043">
    <property type="entry name" value="Sulfatase_Mod_Factor_Kinase"/>
</dbReference>
<protein>
    <submittedName>
        <fullName evidence="2">SUMF1/EgtB/PvdO family nonheme iron enzyme</fullName>
    </submittedName>
</protein>
<dbReference type="RefSeq" id="WP_379040588.1">
    <property type="nucleotide sequence ID" value="NZ_JBHSKW010000005.1"/>
</dbReference>
<dbReference type="Gene3D" id="3.90.1580.10">
    <property type="entry name" value="paralog of FGE (formylglycine-generating enzyme)"/>
    <property type="match status" value="2"/>
</dbReference>